<dbReference type="EMBL" id="JAWPEI010000056">
    <property type="protein sequence ID" value="KAK4706689.1"/>
    <property type="molecule type" value="Genomic_DNA"/>
</dbReference>
<proteinExistence type="predicted"/>
<organism evidence="1 2">
    <name type="scientific">Solanum pinnatisectum</name>
    <name type="common">tansyleaf nightshade</name>
    <dbReference type="NCBI Taxonomy" id="50273"/>
    <lineage>
        <taxon>Eukaryota</taxon>
        <taxon>Viridiplantae</taxon>
        <taxon>Streptophyta</taxon>
        <taxon>Embryophyta</taxon>
        <taxon>Tracheophyta</taxon>
        <taxon>Spermatophyta</taxon>
        <taxon>Magnoliopsida</taxon>
        <taxon>eudicotyledons</taxon>
        <taxon>Gunneridae</taxon>
        <taxon>Pentapetalae</taxon>
        <taxon>asterids</taxon>
        <taxon>lamiids</taxon>
        <taxon>Solanales</taxon>
        <taxon>Solanaceae</taxon>
        <taxon>Solanoideae</taxon>
        <taxon>Solaneae</taxon>
        <taxon>Solanum</taxon>
    </lineage>
</organism>
<gene>
    <name evidence="1" type="ORF">R3W88_033755</name>
</gene>
<dbReference type="Proteomes" id="UP001311915">
    <property type="component" value="Unassembled WGS sequence"/>
</dbReference>
<protein>
    <recommendedName>
        <fullName evidence="3">Endonuclease/exonuclease/phosphatase domain-containing protein</fullName>
    </recommendedName>
</protein>
<name>A0AAV9K0K0_9SOLN</name>
<accession>A0AAV9K0K0</accession>
<reference evidence="1 2" key="1">
    <citation type="submission" date="2023-10" db="EMBL/GenBank/DDBJ databases">
        <title>Genome-Wide Identification Analysis in wild type Solanum Pinnatisectum Reveals Some Genes Defensing Phytophthora Infestans.</title>
        <authorList>
            <person name="Sun C."/>
        </authorList>
    </citation>
    <scope>NUCLEOTIDE SEQUENCE [LARGE SCALE GENOMIC DNA]</scope>
    <source>
        <strain evidence="1">LQN</strain>
        <tissue evidence="1">Leaf</tissue>
    </source>
</reference>
<dbReference type="PANTHER" id="PTHR35218">
    <property type="entry name" value="RNASE H DOMAIN-CONTAINING PROTEIN"/>
    <property type="match status" value="1"/>
</dbReference>
<sequence length="224" mass="26168">MKLGFDKAATNCNGKIWYFWKDEWMGSILLDTIQQVTIQFKHNNKKFIISVVYARCNALERLELWEKLESIAERVQCPWIIRGDFNVILNKEEKLGGLEFSPNEAIDFAAFISSDALSEVRWLGSKFTWWNGRIEEAKHKQFKNIVEENWKVDFAGNPFIEFHAKLKKVKKALSIWSKEVFGDIFQQIATIEDIIKVKEAQLEIQPSTTNRAELSKVEAKFKKF</sequence>
<keyword evidence="2" id="KW-1185">Reference proteome</keyword>
<dbReference type="PANTHER" id="PTHR35218:SF9">
    <property type="entry name" value="ENDONUCLEASE_EXONUCLEASE_PHOSPHATASE DOMAIN-CONTAINING PROTEIN"/>
    <property type="match status" value="1"/>
</dbReference>
<evidence type="ECO:0008006" key="3">
    <source>
        <dbReference type="Google" id="ProtNLM"/>
    </source>
</evidence>
<dbReference type="Gene3D" id="3.60.10.10">
    <property type="entry name" value="Endonuclease/exonuclease/phosphatase"/>
    <property type="match status" value="1"/>
</dbReference>
<dbReference type="SUPFAM" id="SSF56219">
    <property type="entry name" value="DNase I-like"/>
    <property type="match status" value="1"/>
</dbReference>
<dbReference type="InterPro" id="IPR036691">
    <property type="entry name" value="Endo/exonu/phosph_ase_sf"/>
</dbReference>
<evidence type="ECO:0000313" key="1">
    <source>
        <dbReference type="EMBL" id="KAK4706689.1"/>
    </source>
</evidence>
<dbReference type="AlphaFoldDB" id="A0AAV9K0K0"/>
<comment type="caution">
    <text evidence="1">The sequence shown here is derived from an EMBL/GenBank/DDBJ whole genome shotgun (WGS) entry which is preliminary data.</text>
</comment>
<evidence type="ECO:0000313" key="2">
    <source>
        <dbReference type="Proteomes" id="UP001311915"/>
    </source>
</evidence>